<accession>A0A1B6GU19</accession>
<dbReference type="InterPro" id="IPR047983">
    <property type="entry name" value="DEF8_C1"/>
</dbReference>
<gene>
    <name evidence="8" type="ORF">g.14108</name>
</gene>
<evidence type="ECO:0000256" key="4">
    <source>
        <dbReference type="ARBA" id="ARBA00022833"/>
    </source>
</evidence>
<dbReference type="EMBL" id="GECZ01003853">
    <property type="protein sequence ID" value="JAS65916.1"/>
    <property type="molecule type" value="Transcribed_RNA"/>
</dbReference>
<dbReference type="PANTHER" id="PTHR12326:SF3">
    <property type="entry name" value="DIFFERENTIALLY EXPRESSED IN FDCP 8 HOMOLOG"/>
    <property type="match status" value="1"/>
</dbReference>
<dbReference type="Gene3D" id="3.30.60.20">
    <property type="match status" value="1"/>
</dbReference>
<dbReference type="Pfam" id="PF00130">
    <property type="entry name" value="C1_1"/>
    <property type="match status" value="1"/>
</dbReference>
<feature type="compositionally biased region" description="Polar residues" evidence="6">
    <location>
        <begin position="7"/>
        <end position="21"/>
    </location>
</feature>
<dbReference type="InterPro" id="IPR025258">
    <property type="entry name" value="RH_dom"/>
</dbReference>
<proteinExistence type="inferred from homology"/>
<evidence type="ECO:0000313" key="8">
    <source>
        <dbReference type="EMBL" id="JAS65916.1"/>
    </source>
</evidence>
<feature type="region of interest" description="Disordered" evidence="6">
    <location>
        <begin position="1"/>
        <end position="39"/>
    </location>
</feature>
<dbReference type="InterPro" id="IPR046349">
    <property type="entry name" value="C1-like_sf"/>
</dbReference>
<evidence type="ECO:0000256" key="3">
    <source>
        <dbReference type="ARBA" id="ARBA00022771"/>
    </source>
</evidence>
<dbReference type="SUPFAM" id="SSF57889">
    <property type="entry name" value="Cysteine-rich domain"/>
    <property type="match status" value="1"/>
</dbReference>
<dbReference type="SMART" id="SM00109">
    <property type="entry name" value="C1"/>
    <property type="match status" value="2"/>
</dbReference>
<evidence type="ECO:0000256" key="5">
    <source>
        <dbReference type="ARBA" id="ARBA00029450"/>
    </source>
</evidence>
<comment type="similarity">
    <text evidence="5">Belongs to the DEF8 family.</text>
</comment>
<reference evidence="8" key="1">
    <citation type="submission" date="2015-11" db="EMBL/GenBank/DDBJ databases">
        <title>De novo transcriptome assembly of four potential Pierce s Disease insect vectors from Arizona vineyards.</title>
        <authorList>
            <person name="Tassone E.E."/>
        </authorList>
    </citation>
    <scope>NUCLEOTIDE SEQUENCE</scope>
</reference>
<dbReference type="SMART" id="SM01175">
    <property type="entry name" value="DUF4206"/>
    <property type="match status" value="1"/>
</dbReference>
<dbReference type="GO" id="GO:0008270">
    <property type="term" value="F:zinc ion binding"/>
    <property type="evidence" value="ECO:0007669"/>
    <property type="project" value="UniProtKB-KW"/>
</dbReference>
<evidence type="ECO:0000259" key="7">
    <source>
        <dbReference type="PROSITE" id="PS50081"/>
    </source>
</evidence>
<keyword evidence="4" id="KW-0862">Zinc</keyword>
<name>A0A1B6GU19_9HEMI</name>
<dbReference type="AlphaFoldDB" id="A0A1B6GU19"/>
<organism evidence="8">
    <name type="scientific">Cuerna arida</name>
    <dbReference type="NCBI Taxonomy" id="1464854"/>
    <lineage>
        <taxon>Eukaryota</taxon>
        <taxon>Metazoa</taxon>
        <taxon>Ecdysozoa</taxon>
        <taxon>Arthropoda</taxon>
        <taxon>Hexapoda</taxon>
        <taxon>Insecta</taxon>
        <taxon>Pterygota</taxon>
        <taxon>Neoptera</taxon>
        <taxon>Paraneoptera</taxon>
        <taxon>Hemiptera</taxon>
        <taxon>Auchenorrhyncha</taxon>
        <taxon>Membracoidea</taxon>
        <taxon>Cicadellidae</taxon>
        <taxon>Cicadellinae</taxon>
        <taxon>Proconiini</taxon>
        <taxon>Cuerna</taxon>
    </lineage>
</organism>
<dbReference type="CDD" id="cd20819">
    <property type="entry name" value="C1_DEF8"/>
    <property type="match status" value="1"/>
</dbReference>
<dbReference type="InterPro" id="IPR051366">
    <property type="entry name" value="DEF8"/>
</dbReference>
<evidence type="ECO:0000256" key="1">
    <source>
        <dbReference type="ARBA" id="ARBA00022723"/>
    </source>
</evidence>
<protein>
    <recommendedName>
        <fullName evidence="7">Phorbol-ester/DAG-type domain-containing protein</fullName>
    </recommendedName>
</protein>
<evidence type="ECO:0000256" key="2">
    <source>
        <dbReference type="ARBA" id="ARBA00022737"/>
    </source>
</evidence>
<keyword evidence="2" id="KW-0677">Repeat</keyword>
<sequence length="437" mass="50989">MEKRSENCNLALQSTSSSPTSEKIALTDHGDESSEENLPMPKSLIGAENYLTLTEGKVCALTKEELTEAITQCKKLILDSAVCSNERKWLVRRLIELRYQLLTLEDLQVEKTELDESSLDISICLGHHLIKRFQPTSTTKRYCDVCCTPIWNVVQSWYQCKDCRYKCHIKCVENTIRPCAHLVQADKEKFEKSICPEVGLAAQNYECGECKLKICFSKNSWSALPRLCDYTGLYYCTSCHWNNTAVIPARVSRNWDFKSYLVCRASYQLLRYTRNWPIITVEPRLYGFVKELAEIKRLREELSLMKHYIVPCRMAEAERKLMEKQFKGWSYFLEHDKAFSLHDLMEIHSGKLLDELKNIASKFEDHIIRNCQLCSGKGYRCELCDDKDDVIFPFFSTVYVCSECSWVYHKTCWLRYLECRKCQRNKKKQVDTVPPES</sequence>
<dbReference type="PROSITE" id="PS50081">
    <property type="entry name" value="ZF_DAG_PE_2"/>
    <property type="match status" value="1"/>
</dbReference>
<keyword evidence="3" id="KW-0863">Zinc-finger</keyword>
<dbReference type="InterPro" id="IPR002219">
    <property type="entry name" value="PKC_DAG/PE"/>
</dbReference>
<evidence type="ECO:0000256" key="6">
    <source>
        <dbReference type="SAM" id="MobiDB-lite"/>
    </source>
</evidence>
<keyword evidence="1" id="KW-0479">Metal-binding</keyword>
<dbReference type="Pfam" id="PF13901">
    <property type="entry name" value="RH_dom"/>
    <property type="match status" value="1"/>
</dbReference>
<feature type="domain" description="Phorbol-ester/DAG-type" evidence="7">
    <location>
        <begin position="126"/>
        <end position="179"/>
    </location>
</feature>
<dbReference type="PANTHER" id="PTHR12326">
    <property type="entry name" value="PLECKSTRIN HOMOLOGY DOMAIN CONTAINING PROTEIN"/>
    <property type="match status" value="1"/>
</dbReference>